<evidence type="ECO:0000256" key="2">
    <source>
        <dbReference type="ARBA" id="ARBA00007441"/>
    </source>
</evidence>
<dbReference type="EMBL" id="AZEE01000002">
    <property type="protein sequence ID" value="KRK99795.1"/>
    <property type="molecule type" value="Genomic_DNA"/>
</dbReference>
<dbReference type="PROSITE" id="PS00105">
    <property type="entry name" value="AA_TRANSFER_CLASS_1"/>
    <property type="match status" value="1"/>
</dbReference>
<evidence type="ECO:0000256" key="1">
    <source>
        <dbReference type="ARBA" id="ARBA00001933"/>
    </source>
</evidence>
<evidence type="ECO:0000256" key="5">
    <source>
        <dbReference type="ARBA" id="ARBA00022898"/>
    </source>
</evidence>
<dbReference type="CDD" id="cd00609">
    <property type="entry name" value="AAT_like"/>
    <property type="match status" value="1"/>
</dbReference>
<keyword evidence="9" id="KW-1185">Reference proteome</keyword>
<comment type="caution">
    <text evidence="8">The sequence shown here is derived from an EMBL/GenBank/DDBJ whole genome shotgun (WGS) entry which is preliminary data.</text>
</comment>
<keyword evidence="5" id="KW-0663">Pyridoxal phosphate</keyword>
<keyword evidence="4 6" id="KW-0808">Transferase</keyword>
<evidence type="ECO:0000259" key="7">
    <source>
        <dbReference type="Pfam" id="PF00155"/>
    </source>
</evidence>
<dbReference type="Proteomes" id="UP000051160">
    <property type="component" value="Unassembled WGS sequence"/>
</dbReference>
<dbReference type="PANTHER" id="PTHR46383">
    <property type="entry name" value="ASPARTATE AMINOTRANSFERASE"/>
    <property type="match status" value="1"/>
</dbReference>
<evidence type="ECO:0000313" key="9">
    <source>
        <dbReference type="Proteomes" id="UP000051160"/>
    </source>
</evidence>
<dbReference type="PATRIC" id="fig|1423776.4.peg.2181"/>
<organism evidence="8 9">
    <name type="scientific">Secundilactobacillus odoratitofui DSM 19909 = JCM 15043</name>
    <dbReference type="NCBI Taxonomy" id="1423776"/>
    <lineage>
        <taxon>Bacteria</taxon>
        <taxon>Bacillati</taxon>
        <taxon>Bacillota</taxon>
        <taxon>Bacilli</taxon>
        <taxon>Lactobacillales</taxon>
        <taxon>Lactobacillaceae</taxon>
        <taxon>Secundilactobacillus</taxon>
    </lineage>
</organism>
<comment type="similarity">
    <text evidence="2 6">Belongs to the class-I pyridoxal-phosphate-dependent aminotransferase family.</text>
</comment>
<dbReference type="Gene3D" id="3.40.640.10">
    <property type="entry name" value="Type I PLP-dependent aspartate aminotransferase-like (Major domain)"/>
    <property type="match status" value="1"/>
</dbReference>
<dbReference type="Pfam" id="PF00155">
    <property type="entry name" value="Aminotran_1_2"/>
    <property type="match status" value="1"/>
</dbReference>
<dbReference type="GO" id="GO:0008483">
    <property type="term" value="F:transaminase activity"/>
    <property type="evidence" value="ECO:0007669"/>
    <property type="project" value="UniProtKB-KW"/>
</dbReference>
<protein>
    <recommendedName>
        <fullName evidence="6">Aminotransferase</fullName>
        <ecNumber evidence="6">2.6.1.-</ecNumber>
    </recommendedName>
</protein>
<comment type="cofactor">
    <cofactor evidence="1 6">
        <name>pyridoxal 5'-phosphate</name>
        <dbReference type="ChEBI" id="CHEBI:597326"/>
    </cofactor>
</comment>
<evidence type="ECO:0000256" key="6">
    <source>
        <dbReference type="RuleBase" id="RU000481"/>
    </source>
</evidence>
<dbReference type="STRING" id="1423776.FD04_GL002154"/>
<reference evidence="8 9" key="1">
    <citation type="journal article" date="2015" name="Genome Announc.">
        <title>Expanding the biotechnology potential of lactobacilli through comparative genomics of 213 strains and associated genera.</title>
        <authorList>
            <person name="Sun Z."/>
            <person name="Harris H.M."/>
            <person name="McCann A."/>
            <person name="Guo C."/>
            <person name="Argimon S."/>
            <person name="Zhang W."/>
            <person name="Yang X."/>
            <person name="Jeffery I.B."/>
            <person name="Cooney J.C."/>
            <person name="Kagawa T.F."/>
            <person name="Liu W."/>
            <person name="Song Y."/>
            <person name="Salvetti E."/>
            <person name="Wrobel A."/>
            <person name="Rasinkangas P."/>
            <person name="Parkhill J."/>
            <person name="Rea M.C."/>
            <person name="O'Sullivan O."/>
            <person name="Ritari J."/>
            <person name="Douillard F.P."/>
            <person name="Paul Ross R."/>
            <person name="Yang R."/>
            <person name="Briner A.E."/>
            <person name="Felis G.E."/>
            <person name="de Vos W.M."/>
            <person name="Barrangou R."/>
            <person name="Klaenhammer T.R."/>
            <person name="Caufield P.W."/>
            <person name="Cui Y."/>
            <person name="Zhang H."/>
            <person name="O'Toole P.W."/>
        </authorList>
    </citation>
    <scope>NUCLEOTIDE SEQUENCE [LARGE SCALE GENOMIC DNA]</scope>
    <source>
        <strain evidence="8 9">DSM 19909</strain>
    </source>
</reference>
<sequence>MPKLASELSQQVNQRLNQVGPSGIRAVDQKFSKVPGIIKLTLGEPDMNVPEHVKQAAIKSITENDSHYSPQKGTPYLRQGIHHYLKTSQNLDYDPETEIIATVGATEAVCATLLTILNPGDKVVIPTPAFPLYFPLVTIAGAETIQVDTSADGFVLTPEHLEQVLAEAGDSVKAVLLNYPGNPTGVEYPQSTLEGLAKVIADHHLYVIADEIYSELTFGVDHFSIAKVIPERTILINGLSKSHAMTGYRMGYIAGPTEFIANATKMHAFMVTSPSNPAQAAAAEALNNGLDDPIVMREAYQKRRDFVQAAFAKMGLDMATPSGAFYAFVKIPAAYGQDDVRFAEDLAEKGKVGGVPGSAFGAGGEGYIRFSYAASDAVLAEAMKRMAAFVDSIKA</sequence>
<dbReference type="InterPro" id="IPR050596">
    <property type="entry name" value="AspAT/PAT-like"/>
</dbReference>
<dbReference type="InterPro" id="IPR015422">
    <property type="entry name" value="PyrdxlP-dep_Trfase_small"/>
</dbReference>
<dbReference type="InterPro" id="IPR015421">
    <property type="entry name" value="PyrdxlP-dep_Trfase_major"/>
</dbReference>
<dbReference type="AlphaFoldDB" id="A0A0R1M262"/>
<dbReference type="InterPro" id="IPR004838">
    <property type="entry name" value="NHTrfase_class1_PyrdxlP-BS"/>
</dbReference>
<dbReference type="OrthoDB" id="9802328at2"/>
<name>A0A0R1M262_9LACO</name>
<dbReference type="RefSeq" id="WP_054702614.1">
    <property type="nucleotide sequence ID" value="NZ_AZEE01000002.1"/>
</dbReference>
<dbReference type="InterPro" id="IPR015424">
    <property type="entry name" value="PyrdxlP-dep_Trfase"/>
</dbReference>
<proteinExistence type="inferred from homology"/>
<evidence type="ECO:0000256" key="4">
    <source>
        <dbReference type="ARBA" id="ARBA00022679"/>
    </source>
</evidence>
<feature type="domain" description="Aminotransferase class I/classII large" evidence="7">
    <location>
        <begin position="37"/>
        <end position="385"/>
    </location>
</feature>
<dbReference type="SUPFAM" id="SSF53383">
    <property type="entry name" value="PLP-dependent transferases"/>
    <property type="match status" value="1"/>
</dbReference>
<dbReference type="GO" id="GO:0030170">
    <property type="term" value="F:pyridoxal phosphate binding"/>
    <property type="evidence" value="ECO:0007669"/>
    <property type="project" value="InterPro"/>
</dbReference>
<dbReference type="PANTHER" id="PTHR46383:SF4">
    <property type="entry name" value="AMINOTRANSFERASE"/>
    <property type="match status" value="1"/>
</dbReference>
<dbReference type="GO" id="GO:0006520">
    <property type="term" value="P:amino acid metabolic process"/>
    <property type="evidence" value="ECO:0007669"/>
    <property type="project" value="InterPro"/>
</dbReference>
<evidence type="ECO:0000313" key="8">
    <source>
        <dbReference type="EMBL" id="KRK99795.1"/>
    </source>
</evidence>
<accession>A0A0R1M262</accession>
<gene>
    <name evidence="8" type="ORF">FD04_GL002154</name>
</gene>
<keyword evidence="3 6" id="KW-0032">Aminotransferase</keyword>
<dbReference type="InterPro" id="IPR004839">
    <property type="entry name" value="Aminotransferase_I/II_large"/>
</dbReference>
<dbReference type="EC" id="2.6.1.-" evidence="6"/>
<dbReference type="Gene3D" id="3.90.1150.10">
    <property type="entry name" value="Aspartate Aminotransferase, domain 1"/>
    <property type="match status" value="1"/>
</dbReference>
<evidence type="ECO:0000256" key="3">
    <source>
        <dbReference type="ARBA" id="ARBA00022576"/>
    </source>
</evidence>